<dbReference type="Proteomes" id="UP000178168">
    <property type="component" value="Unassembled WGS sequence"/>
</dbReference>
<keyword evidence="2" id="KW-0472">Membrane</keyword>
<dbReference type="Gene3D" id="3.40.33.10">
    <property type="entry name" value="CAP"/>
    <property type="match status" value="1"/>
</dbReference>
<gene>
    <name evidence="4" type="ORF">A2591_03880</name>
</gene>
<dbReference type="InterPro" id="IPR035940">
    <property type="entry name" value="CAP_sf"/>
</dbReference>
<dbReference type="Pfam" id="PF00188">
    <property type="entry name" value="CAP"/>
    <property type="match status" value="1"/>
</dbReference>
<accession>A0A1G2SML7</accession>
<keyword evidence="2" id="KW-0812">Transmembrane</keyword>
<dbReference type="PANTHER" id="PTHR31157">
    <property type="entry name" value="SCP DOMAIN-CONTAINING PROTEIN"/>
    <property type="match status" value="1"/>
</dbReference>
<dbReference type="STRING" id="1802730.A2591_03880"/>
<evidence type="ECO:0000259" key="3">
    <source>
        <dbReference type="Pfam" id="PF00188"/>
    </source>
</evidence>
<dbReference type="InterPro" id="IPR014044">
    <property type="entry name" value="CAP_dom"/>
</dbReference>
<feature type="compositionally biased region" description="Low complexity" evidence="1">
    <location>
        <begin position="211"/>
        <end position="223"/>
    </location>
</feature>
<evidence type="ECO:0000313" key="5">
    <source>
        <dbReference type="Proteomes" id="UP000178168"/>
    </source>
</evidence>
<name>A0A1G2SML7_9BACT</name>
<keyword evidence="2" id="KW-1133">Transmembrane helix</keyword>
<dbReference type="SUPFAM" id="SSF55797">
    <property type="entry name" value="PR-1-like"/>
    <property type="match status" value="1"/>
</dbReference>
<evidence type="ECO:0000256" key="2">
    <source>
        <dbReference type="SAM" id="Phobius"/>
    </source>
</evidence>
<evidence type="ECO:0000256" key="1">
    <source>
        <dbReference type="SAM" id="MobiDB-lite"/>
    </source>
</evidence>
<feature type="transmembrane region" description="Helical" evidence="2">
    <location>
        <begin position="25"/>
        <end position="46"/>
    </location>
</feature>
<feature type="transmembrane region" description="Helical" evidence="2">
    <location>
        <begin position="282"/>
        <end position="302"/>
    </location>
</feature>
<dbReference type="EMBL" id="MHUZ01000007">
    <property type="protein sequence ID" value="OHA86194.1"/>
    <property type="molecule type" value="Genomic_DNA"/>
</dbReference>
<feature type="region of interest" description="Disordered" evidence="1">
    <location>
        <begin position="203"/>
        <end position="227"/>
    </location>
</feature>
<feature type="domain" description="SCP" evidence="3">
    <location>
        <begin position="68"/>
        <end position="184"/>
    </location>
</feature>
<organism evidence="4 5">
    <name type="scientific">Candidatus Yonathbacteria bacterium RIFOXYD1_FULL_52_36</name>
    <dbReference type="NCBI Taxonomy" id="1802730"/>
    <lineage>
        <taxon>Bacteria</taxon>
        <taxon>Candidatus Yonathiibacteriota</taxon>
    </lineage>
</organism>
<proteinExistence type="predicted"/>
<comment type="caution">
    <text evidence="4">The sequence shown here is derived from an EMBL/GenBank/DDBJ whole genome shotgun (WGS) entry which is preliminary data.</text>
</comment>
<dbReference type="PANTHER" id="PTHR31157:SF1">
    <property type="entry name" value="SCP DOMAIN-CONTAINING PROTEIN"/>
    <property type="match status" value="1"/>
</dbReference>
<dbReference type="AlphaFoldDB" id="A0A1G2SML7"/>
<dbReference type="CDD" id="cd05379">
    <property type="entry name" value="CAP_bacterial"/>
    <property type="match status" value="1"/>
</dbReference>
<evidence type="ECO:0000313" key="4">
    <source>
        <dbReference type="EMBL" id="OHA86194.1"/>
    </source>
</evidence>
<reference evidence="4 5" key="1">
    <citation type="journal article" date="2016" name="Nat. Commun.">
        <title>Thousands of microbial genomes shed light on interconnected biogeochemical processes in an aquifer system.</title>
        <authorList>
            <person name="Anantharaman K."/>
            <person name="Brown C.T."/>
            <person name="Hug L.A."/>
            <person name="Sharon I."/>
            <person name="Castelle C.J."/>
            <person name="Probst A.J."/>
            <person name="Thomas B.C."/>
            <person name="Singh A."/>
            <person name="Wilkins M.J."/>
            <person name="Karaoz U."/>
            <person name="Brodie E.L."/>
            <person name="Williams K.H."/>
            <person name="Hubbard S.S."/>
            <person name="Banfield J.F."/>
        </authorList>
    </citation>
    <scope>NUCLEOTIDE SEQUENCE [LARGE SCALE GENOMIC DNA]</scope>
</reference>
<protein>
    <recommendedName>
        <fullName evidence="3">SCP domain-containing protein</fullName>
    </recommendedName>
</protein>
<feature type="transmembrane region" description="Helical" evidence="2">
    <location>
        <begin position="314"/>
        <end position="336"/>
    </location>
</feature>
<sequence length="342" mass="37107">MQRFLKNLKRYFIPHLENDYKPRFFAIRSVLALSTAIVGLFLLAVVQHVAILNGSNILATVVSSTLVDITNDDRAENGLRTLSYNPVLAHAAQLKADDMAAKSYFAHTSPEGVTPWHWLEEAGYTFSYAGENLAVNFSDSIDVGEAWMNSPGHRANILNDRFTEIGIASAEGVYEGQPTVFVVQFFGKPAKVQVAQAGESVVTRETRSAENETATTTVAGTTEDAPPANEVAGAMIETVVVDDMFVAVKNSDVVEAESTSTSVIEAPEGSLVGRVLASPQTALSYAYLIFGILVVLALALDTMIEIRRRHPMHIVYALLLWILIIGLLYAGGAYVFPDVIVV</sequence>